<protein>
    <recommendedName>
        <fullName evidence="4">Helicase ATP-binding domain-containing protein</fullName>
    </recommendedName>
</protein>
<dbReference type="InterPro" id="IPR006935">
    <property type="entry name" value="Helicase/UvrB_N"/>
</dbReference>
<evidence type="ECO:0000259" key="1">
    <source>
        <dbReference type="PROSITE" id="PS51192"/>
    </source>
</evidence>
<dbReference type="InterPro" id="IPR027417">
    <property type="entry name" value="P-loop_NTPase"/>
</dbReference>
<dbReference type="PROSITE" id="PS51192">
    <property type="entry name" value="HELICASE_ATP_BIND_1"/>
    <property type="match status" value="1"/>
</dbReference>
<dbReference type="AlphaFoldDB" id="A0A6C0DPZ9"/>
<dbReference type="Gene3D" id="3.40.50.300">
    <property type="entry name" value="P-loop containing nucleotide triphosphate hydrolases"/>
    <property type="match status" value="1"/>
</dbReference>
<evidence type="ECO:0000259" key="2">
    <source>
        <dbReference type="PROSITE" id="PS51194"/>
    </source>
</evidence>
<dbReference type="Pfam" id="PF00271">
    <property type="entry name" value="Helicase_C"/>
    <property type="match status" value="1"/>
</dbReference>
<dbReference type="GO" id="GO:0003677">
    <property type="term" value="F:DNA binding"/>
    <property type="evidence" value="ECO:0007669"/>
    <property type="project" value="InterPro"/>
</dbReference>
<accession>A0A6C0DPZ9</accession>
<organism evidence="3">
    <name type="scientific">viral metagenome</name>
    <dbReference type="NCBI Taxonomy" id="1070528"/>
    <lineage>
        <taxon>unclassified sequences</taxon>
        <taxon>metagenomes</taxon>
        <taxon>organismal metagenomes</taxon>
    </lineage>
</organism>
<dbReference type="Gene3D" id="3.40.50.10810">
    <property type="entry name" value="Tandem AAA-ATPase domain"/>
    <property type="match status" value="1"/>
</dbReference>
<reference evidence="3" key="1">
    <citation type="journal article" date="2020" name="Nature">
        <title>Giant virus diversity and host interactions through global metagenomics.</title>
        <authorList>
            <person name="Schulz F."/>
            <person name="Roux S."/>
            <person name="Paez-Espino D."/>
            <person name="Jungbluth S."/>
            <person name="Walsh D.A."/>
            <person name="Denef V.J."/>
            <person name="McMahon K.D."/>
            <person name="Konstantinidis K.T."/>
            <person name="Eloe-Fadrosh E.A."/>
            <person name="Kyrpides N.C."/>
            <person name="Woyke T."/>
        </authorList>
    </citation>
    <scope>NUCLEOTIDE SEQUENCE</scope>
    <source>
        <strain evidence="3">GVMAG-M-3300023174-30</strain>
    </source>
</reference>
<dbReference type="GO" id="GO:0016787">
    <property type="term" value="F:hydrolase activity"/>
    <property type="evidence" value="ECO:0007669"/>
    <property type="project" value="InterPro"/>
</dbReference>
<sequence>MRSKIYSLYKKIIDRDDENFNLKQQIFLQNYVKDNYDNIDKLLLYHGIGTGKTRSSILIAEEIMKNHKKMKAIIILPARLKTNYIDELIPIICKSYKQKLDLYNNINTPEEELKKLRKFFASKINKNYSIYSYEYITNLCKKSTNLKQTIKELTKNKIIIIDEFHNLIASKVDETTIVNTYNFNQIKKNVKNVRSLIMRLISRYADETCKMFFLTATPVFDNYAQFLELVKLLNKNPIKDDNKDLKASDLFPYIKDKISYYEIENKGDFPSVKLIRDEIPFSKTQDIKTSIIVNGAEDDDYDDEKEIFLIKQRQISISIYDFDEIDKILSNLKEYAPKLDKLFKYINTKDSGKHLIYSNFISRCLHIIKEYLDRNGWVNYTDNNEIKPFKTYVLWDGSMNNLNKQKVKQILNEPENMDGKLIKVILGSPSIKEGISFKHIQHLHQIDPVWNASAKEQIEGRCIRYKSHEDIPVNHPFLRRTVVIHNYVSIPRKNGNIYETCDERIYDRIIPNKLKIINKILKILKKIAIDYYLYKKLSKSPEYKSKSSKILSNEDDDIYLLRKKINEKKVKITNTCPKKRRPNGDKCDDGYEIKLNKLKFKCCYKIRNKPNSCPKLRIPVDGKCLLDGYEIRKNKNNIDCCYKKKKL</sequence>
<dbReference type="EMBL" id="MN739643">
    <property type="protein sequence ID" value="QHT17645.1"/>
    <property type="molecule type" value="Genomic_DNA"/>
</dbReference>
<evidence type="ECO:0008006" key="4">
    <source>
        <dbReference type="Google" id="ProtNLM"/>
    </source>
</evidence>
<feature type="domain" description="Helicase C-terminal" evidence="2">
    <location>
        <begin position="338"/>
        <end position="517"/>
    </location>
</feature>
<dbReference type="InterPro" id="IPR001650">
    <property type="entry name" value="Helicase_C-like"/>
</dbReference>
<dbReference type="Pfam" id="PF04851">
    <property type="entry name" value="ResIII"/>
    <property type="match status" value="1"/>
</dbReference>
<evidence type="ECO:0000313" key="3">
    <source>
        <dbReference type="EMBL" id="QHT17645.1"/>
    </source>
</evidence>
<dbReference type="PROSITE" id="PS51194">
    <property type="entry name" value="HELICASE_CTER"/>
    <property type="match status" value="1"/>
</dbReference>
<name>A0A6C0DPZ9_9ZZZZ</name>
<dbReference type="InterPro" id="IPR038718">
    <property type="entry name" value="SNF2-like_sf"/>
</dbReference>
<dbReference type="SMART" id="SM00487">
    <property type="entry name" value="DEXDc"/>
    <property type="match status" value="1"/>
</dbReference>
<dbReference type="GO" id="GO:0005524">
    <property type="term" value="F:ATP binding"/>
    <property type="evidence" value="ECO:0007669"/>
    <property type="project" value="InterPro"/>
</dbReference>
<dbReference type="InterPro" id="IPR014001">
    <property type="entry name" value="Helicase_ATP-bd"/>
</dbReference>
<feature type="domain" description="Helicase ATP-binding" evidence="1">
    <location>
        <begin position="33"/>
        <end position="236"/>
    </location>
</feature>
<dbReference type="SUPFAM" id="SSF52540">
    <property type="entry name" value="P-loop containing nucleoside triphosphate hydrolases"/>
    <property type="match status" value="2"/>
</dbReference>
<proteinExistence type="predicted"/>